<dbReference type="AlphaFoldDB" id="A0AAN8XXY9"/>
<comment type="caution">
    <text evidence="1">The sequence shown here is derived from an EMBL/GenBank/DDBJ whole genome shotgun (WGS) entry which is preliminary data.</text>
</comment>
<dbReference type="EMBL" id="JBANQN010000058">
    <property type="protein sequence ID" value="KAK6772420.1"/>
    <property type="molecule type" value="Genomic_DNA"/>
</dbReference>
<sequence length="67" mass="7461">MKVPYYRIPSKANLMMAAYLSKKTMAPIIGWGTPLSKGLQVLMILLHDDSTFLDMSPFSNLLRSSGL</sequence>
<proteinExistence type="predicted"/>
<protein>
    <submittedName>
        <fullName evidence="1">Uncharacterized protein</fullName>
    </submittedName>
</protein>
<evidence type="ECO:0000313" key="1">
    <source>
        <dbReference type="EMBL" id="KAK6772420.1"/>
    </source>
</evidence>
<accession>A0AAN8XXY9</accession>
<reference evidence="1 2" key="1">
    <citation type="submission" date="2024-02" db="EMBL/GenBank/DDBJ databases">
        <title>de novo genome assembly of Solanum bulbocastanum strain 11H21.</title>
        <authorList>
            <person name="Hosaka A.J."/>
        </authorList>
    </citation>
    <scope>NUCLEOTIDE SEQUENCE [LARGE SCALE GENOMIC DNA]</scope>
    <source>
        <tissue evidence="1">Young leaves</tissue>
    </source>
</reference>
<keyword evidence="2" id="KW-1185">Reference proteome</keyword>
<dbReference type="Proteomes" id="UP001371456">
    <property type="component" value="Unassembled WGS sequence"/>
</dbReference>
<evidence type="ECO:0000313" key="2">
    <source>
        <dbReference type="Proteomes" id="UP001371456"/>
    </source>
</evidence>
<gene>
    <name evidence="1" type="ORF">RDI58_030349</name>
</gene>
<name>A0AAN8XXY9_SOLBU</name>
<organism evidence="1 2">
    <name type="scientific">Solanum bulbocastanum</name>
    <name type="common">Wild potato</name>
    <dbReference type="NCBI Taxonomy" id="147425"/>
    <lineage>
        <taxon>Eukaryota</taxon>
        <taxon>Viridiplantae</taxon>
        <taxon>Streptophyta</taxon>
        <taxon>Embryophyta</taxon>
        <taxon>Tracheophyta</taxon>
        <taxon>Spermatophyta</taxon>
        <taxon>Magnoliopsida</taxon>
        <taxon>eudicotyledons</taxon>
        <taxon>Gunneridae</taxon>
        <taxon>Pentapetalae</taxon>
        <taxon>asterids</taxon>
        <taxon>lamiids</taxon>
        <taxon>Solanales</taxon>
        <taxon>Solanaceae</taxon>
        <taxon>Solanoideae</taxon>
        <taxon>Solaneae</taxon>
        <taxon>Solanum</taxon>
    </lineage>
</organism>